<dbReference type="RefSeq" id="WP_006573714.1">
    <property type="nucleotide sequence ID" value="NZ_AAXG02000028.1"/>
</dbReference>
<name>A6NYA7_9FIRM</name>
<sequence length="93" mass="10499">MGMRYFGILTGLKIDIETHTPYRGAPTTQSKMFLVPTAKNVTLAEYNAASSDAITAHRLSDYRRRRFSLTLLPDVHILIEDMLSTMEGRDVPL</sequence>
<dbReference type="EMBL" id="AAXG02000028">
    <property type="protein sequence ID" value="EDM99277.1"/>
    <property type="molecule type" value="Genomic_DNA"/>
</dbReference>
<accession>A6NYA7</accession>
<reference evidence="1 2" key="2">
    <citation type="submission" date="2007-06" db="EMBL/GenBank/DDBJ databases">
        <title>Draft genome sequence of Pseudoflavonifractor capillosus ATCC 29799.</title>
        <authorList>
            <person name="Sudarsanam P."/>
            <person name="Ley R."/>
            <person name="Guruge J."/>
            <person name="Turnbaugh P.J."/>
            <person name="Mahowald M."/>
            <person name="Liep D."/>
            <person name="Gordon J."/>
        </authorList>
    </citation>
    <scope>NUCLEOTIDE SEQUENCE [LARGE SCALE GENOMIC DNA]</scope>
    <source>
        <strain evidence="1 2">ATCC 29799</strain>
    </source>
</reference>
<dbReference type="STRING" id="411467.BACCAP_03206"/>
<gene>
    <name evidence="1" type="ORF">BACCAP_03206</name>
</gene>
<dbReference type="Proteomes" id="UP000003639">
    <property type="component" value="Unassembled WGS sequence"/>
</dbReference>
<evidence type="ECO:0000313" key="1">
    <source>
        <dbReference type="EMBL" id="EDM99277.1"/>
    </source>
</evidence>
<reference evidence="1 2" key="1">
    <citation type="submission" date="2007-04" db="EMBL/GenBank/DDBJ databases">
        <authorList>
            <person name="Fulton L."/>
            <person name="Clifton S."/>
            <person name="Fulton B."/>
            <person name="Xu J."/>
            <person name="Minx P."/>
            <person name="Pepin K.H."/>
            <person name="Johnson M."/>
            <person name="Thiruvilangam P."/>
            <person name="Bhonagiri V."/>
            <person name="Nash W.E."/>
            <person name="Mardis E.R."/>
            <person name="Wilson R.K."/>
        </authorList>
    </citation>
    <scope>NUCLEOTIDE SEQUENCE [LARGE SCALE GENOMIC DNA]</scope>
    <source>
        <strain evidence="1 2">ATCC 29799</strain>
    </source>
</reference>
<dbReference type="AlphaFoldDB" id="A6NYA7"/>
<comment type="caution">
    <text evidence="1">The sequence shown here is derived from an EMBL/GenBank/DDBJ whole genome shotgun (WGS) entry which is preliminary data.</text>
</comment>
<protein>
    <submittedName>
        <fullName evidence="1">Uncharacterized protein</fullName>
    </submittedName>
</protein>
<evidence type="ECO:0000313" key="2">
    <source>
        <dbReference type="Proteomes" id="UP000003639"/>
    </source>
</evidence>
<proteinExistence type="predicted"/>
<organism evidence="1 2">
    <name type="scientific">Pseudoflavonifractor capillosus ATCC 29799</name>
    <dbReference type="NCBI Taxonomy" id="411467"/>
    <lineage>
        <taxon>Bacteria</taxon>
        <taxon>Bacillati</taxon>
        <taxon>Bacillota</taxon>
        <taxon>Clostridia</taxon>
        <taxon>Eubacteriales</taxon>
        <taxon>Oscillospiraceae</taxon>
        <taxon>Pseudoflavonifractor</taxon>
    </lineage>
</organism>
<keyword evidence="2" id="KW-1185">Reference proteome</keyword>